<comment type="caution">
    <text evidence="1">The sequence shown here is derived from an EMBL/GenBank/DDBJ whole genome shotgun (WGS) entry which is preliminary data.</text>
</comment>
<name>A0A0F9EHS0_9ZZZZ</name>
<evidence type="ECO:0000313" key="1">
    <source>
        <dbReference type="EMBL" id="KKL65806.1"/>
    </source>
</evidence>
<protein>
    <submittedName>
        <fullName evidence="1">Uncharacterized protein</fullName>
    </submittedName>
</protein>
<accession>A0A0F9EHS0</accession>
<proteinExistence type="predicted"/>
<reference evidence="1" key="1">
    <citation type="journal article" date="2015" name="Nature">
        <title>Complex archaea that bridge the gap between prokaryotes and eukaryotes.</title>
        <authorList>
            <person name="Spang A."/>
            <person name="Saw J.H."/>
            <person name="Jorgensen S.L."/>
            <person name="Zaremba-Niedzwiedzka K."/>
            <person name="Martijn J."/>
            <person name="Lind A.E."/>
            <person name="van Eijk R."/>
            <person name="Schleper C."/>
            <person name="Guy L."/>
            <person name="Ettema T.J."/>
        </authorList>
    </citation>
    <scope>NUCLEOTIDE SEQUENCE</scope>
</reference>
<dbReference type="AlphaFoldDB" id="A0A0F9EHS0"/>
<organism evidence="1">
    <name type="scientific">marine sediment metagenome</name>
    <dbReference type="NCBI Taxonomy" id="412755"/>
    <lineage>
        <taxon>unclassified sequences</taxon>
        <taxon>metagenomes</taxon>
        <taxon>ecological metagenomes</taxon>
    </lineage>
</organism>
<sequence length="86" mass="9798">MYEFQNDAKQKFVLPLNPTTVGRVHRETGFDLRKPEKLRDNLDHAVIVLHSIARRQCTEMTVDELRDTLPPDVLEKAIDAVGWAGA</sequence>
<gene>
    <name evidence="1" type="ORF">LCGC14_2151340</name>
</gene>
<dbReference type="EMBL" id="LAZR01027415">
    <property type="protein sequence ID" value="KKL65806.1"/>
    <property type="molecule type" value="Genomic_DNA"/>
</dbReference>